<dbReference type="OrthoDB" id="41005at2157"/>
<evidence type="ECO:0000256" key="1">
    <source>
        <dbReference type="ARBA" id="ARBA00022741"/>
    </source>
</evidence>
<keyword evidence="1" id="KW-0547">Nucleotide-binding</keyword>
<dbReference type="InterPro" id="IPR017441">
    <property type="entry name" value="Protein_kinase_ATP_BS"/>
</dbReference>
<gene>
    <name evidence="4" type="ORF">MetMK1DRAFT_00010100</name>
</gene>
<keyword evidence="5" id="KW-1185">Reference proteome</keyword>
<dbReference type="InterPro" id="IPR008271">
    <property type="entry name" value="Ser/Thr_kinase_AS"/>
</dbReference>
<dbReference type="STRING" id="671065.MetMK1DRAFT_00010100"/>
<dbReference type="InterPro" id="IPR011009">
    <property type="entry name" value="Kinase-like_dom_sf"/>
</dbReference>
<sequence>MSYAFVHGERRYLFHKGKFTELPDKLKVKDDTVGYLVLVEDDKVKFTKVPVYDCTKLKRFSGTLKVVSKDPPVAIFEGSEAACVLPSPQEPMELGAQYDLVSGKVFKKWDRLAVISSMDDYEVVKYALDTYRDQDMVRQAVVALGKLNMCEEAIKLFSQLEEKFPEESLAAAECYERLGKELEALRIYSYFSEEKYRELEAKLVARANSLMREYEKTGNQKLLLDALSVLPTYDVPAVKLGLHFMTKRNFRESLKHFEEALKRNKSYRNMVMTASVLLELGEGKRALELLDEAQKIRRTAPLAFLRGKAFEVLNSPTHAQREYTYACREGVVEACSKANLLSLTNPSDREFSPEEWLGYVLYGYEIVSVLGKGGMGYVLLAEKNGRRFAMKVMKREYKMDEMLYEVAKMQEISRGSKYVVRILANFIDENWTDYFSSPPAIVMEYMEGGDLRRILVDEEYSSLRHSVRWGEIVALIFSKVAEAVIHMHKQGFAHADIKPSNILFTSQLSRYGEETLELLSTGRVVPKLSDLGSAIRIGMPVVHYTPYYAHPLQRFGGRAEPQMDVYSFTVSLYVSLTNNFPFPEWLERELEEAISSPQKREDALKDFYSVEPRMDYVPQEFRELILEGLRGETTMEVIRRDLVHLARDVYNLPVEQVI</sequence>
<reference evidence="4 5" key="1">
    <citation type="submission" date="2012-01" db="EMBL/GenBank/DDBJ databases">
        <title>Improved High-Quality Draft sequence of Metallosphaera yellowstonensis MK1.</title>
        <authorList>
            <consortium name="US DOE Joint Genome Institute"/>
            <person name="Lucas S."/>
            <person name="Han J."/>
            <person name="Cheng J.-F."/>
            <person name="Goodwin L."/>
            <person name="Pitluck S."/>
            <person name="Peters L."/>
            <person name="Teshima H."/>
            <person name="Detter J.C."/>
            <person name="Han C."/>
            <person name="Tapia R."/>
            <person name="Land M."/>
            <person name="Hauser L."/>
            <person name="Kyrpides N."/>
            <person name="Kozubal M."/>
            <person name="Macur R.E."/>
            <person name="Jay Z."/>
            <person name="Inskeep W."/>
            <person name="Woyke T."/>
        </authorList>
    </citation>
    <scope>NUCLEOTIDE SEQUENCE [LARGE SCALE GENOMIC DNA]</scope>
    <source>
        <strain evidence="4 5">MK1</strain>
    </source>
</reference>
<dbReference type="PANTHER" id="PTHR44167">
    <property type="entry name" value="OVARIAN-SPECIFIC SERINE/THREONINE-PROTEIN KINASE LOK-RELATED"/>
    <property type="match status" value="1"/>
</dbReference>
<dbReference type="InterPro" id="IPR000719">
    <property type="entry name" value="Prot_kinase_dom"/>
</dbReference>
<dbReference type="GO" id="GO:0005524">
    <property type="term" value="F:ATP binding"/>
    <property type="evidence" value="ECO:0007669"/>
    <property type="project" value="UniProtKB-KW"/>
</dbReference>
<protein>
    <submittedName>
        <fullName evidence="4">Protein kinase family protein</fullName>
    </submittedName>
</protein>
<evidence type="ECO:0000256" key="2">
    <source>
        <dbReference type="ARBA" id="ARBA00022840"/>
    </source>
</evidence>
<dbReference type="GO" id="GO:0004674">
    <property type="term" value="F:protein serine/threonine kinase activity"/>
    <property type="evidence" value="ECO:0007669"/>
    <property type="project" value="TreeGrafter"/>
</dbReference>
<keyword evidence="4" id="KW-0808">Transferase</keyword>
<dbReference type="Proteomes" id="UP000003980">
    <property type="component" value="Unassembled WGS sequence"/>
</dbReference>
<dbReference type="Gene3D" id="1.10.510.10">
    <property type="entry name" value="Transferase(Phosphotransferase) domain 1"/>
    <property type="match status" value="1"/>
</dbReference>
<dbReference type="HOGENOM" id="CLU_418989_0_0_2"/>
<dbReference type="AlphaFoldDB" id="H2C2N6"/>
<dbReference type="eggNOG" id="arCOG03682">
    <property type="taxonomic scope" value="Archaea"/>
</dbReference>
<dbReference type="EMBL" id="JH597761">
    <property type="protein sequence ID" value="EHP70507.1"/>
    <property type="molecule type" value="Genomic_DNA"/>
</dbReference>
<dbReference type="PROSITE" id="PS00107">
    <property type="entry name" value="PROTEIN_KINASE_ATP"/>
    <property type="match status" value="1"/>
</dbReference>
<keyword evidence="2" id="KW-0067">ATP-binding</keyword>
<keyword evidence="4" id="KW-0418">Kinase</keyword>
<evidence type="ECO:0000313" key="5">
    <source>
        <dbReference type="Proteomes" id="UP000003980"/>
    </source>
</evidence>
<accession>H2C2N6</accession>
<dbReference type="Gene3D" id="1.25.40.10">
    <property type="entry name" value="Tetratricopeptide repeat domain"/>
    <property type="match status" value="2"/>
</dbReference>
<organism evidence="4 5">
    <name type="scientific">Metallosphaera yellowstonensis MK1</name>
    <dbReference type="NCBI Taxonomy" id="671065"/>
    <lineage>
        <taxon>Archaea</taxon>
        <taxon>Thermoproteota</taxon>
        <taxon>Thermoprotei</taxon>
        <taxon>Sulfolobales</taxon>
        <taxon>Sulfolobaceae</taxon>
        <taxon>Metallosphaera</taxon>
    </lineage>
</organism>
<dbReference type="Pfam" id="PF13432">
    <property type="entry name" value="TPR_16"/>
    <property type="match status" value="1"/>
</dbReference>
<dbReference type="PANTHER" id="PTHR44167:SF24">
    <property type="entry name" value="SERINE_THREONINE-PROTEIN KINASE CHK2"/>
    <property type="match status" value="1"/>
</dbReference>
<proteinExistence type="predicted"/>
<dbReference type="SUPFAM" id="SSF48452">
    <property type="entry name" value="TPR-like"/>
    <property type="match status" value="1"/>
</dbReference>
<evidence type="ECO:0000313" key="4">
    <source>
        <dbReference type="EMBL" id="EHP70507.1"/>
    </source>
</evidence>
<name>H2C2N6_9CREN</name>
<dbReference type="SMART" id="SM00220">
    <property type="entry name" value="S_TKc"/>
    <property type="match status" value="1"/>
</dbReference>
<dbReference type="SUPFAM" id="SSF56112">
    <property type="entry name" value="Protein kinase-like (PK-like)"/>
    <property type="match status" value="1"/>
</dbReference>
<feature type="domain" description="Protein kinase" evidence="3">
    <location>
        <begin position="364"/>
        <end position="650"/>
    </location>
</feature>
<dbReference type="InterPro" id="IPR011990">
    <property type="entry name" value="TPR-like_helical_dom_sf"/>
</dbReference>
<dbReference type="RefSeq" id="WP_009071260.1">
    <property type="nucleotide sequence ID" value="NZ_JH597761.1"/>
</dbReference>
<dbReference type="PROSITE" id="PS00108">
    <property type="entry name" value="PROTEIN_KINASE_ST"/>
    <property type="match status" value="1"/>
</dbReference>
<dbReference type="Pfam" id="PF00069">
    <property type="entry name" value="Pkinase"/>
    <property type="match status" value="1"/>
</dbReference>
<evidence type="ECO:0000259" key="3">
    <source>
        <dbReference type="PROSITE" id="PS50011"/>
    </source>
</evidence>
<dbReference type="GO" id="GO:0005737">
    <property type="term" value="C:cytoplasm"/>
    <property type="evidence" value="ECO:0007669"/>
    <property type="project" value="TreeGrafter"/>
</dbReference>
<dbReference type="PROSITE" id="PS50011">
    <property type="entry name" value="PROTEIN_KINASE_DOM"/>
    <property type="match status" value="1"/>
</dbReference>